<dbReference type="EMBL" id="QKZV01000001">
    <property type="protein sequence ID" value="PZX65932.1"/>
    <property type="molecule type" value="Genomic_DNA"/>
</dbReference>
<evidence type="ECO:0000313" key="2">
    <source>
        <dbReference type="EMBL" id="PZX65932.1"/>
    </source>
</evidence>
<proteinExistence type="predicted"/>
<dbReference type="Gene3D" id="1.40.20.10">
    <property type="entry name" value="CHAD domain"/>
    <property type="match status" value="2"/>
</dbReference>
<name>A0A2W7TS44_9BACT</name>
<dbReference type="InterPro" id="IPR007899">
    <property type="entry name" value="CHAD_dom"/>
</dbReference>
<evidence type="ECO:0000313" key="3">
    <source>
        <dbReference type="Proteomes" id="UP000249720"/>
    </source>
</evidence>
<dbReference type="InterPro" id="IPR038186">
    <property type="entry name" value="CHAD_dom_sf"/>
</dbReference>
<feature type="domain" description="CHAD" evidence="1">
    <location>
        <begin position="8"/>
        <end position="251"/>
    </location>
</feature>
<keyword evidence="3" id="KW-1185">Reference proteome</keyword>
<organism evidence="2 3">
    <name type="scientific">Hydrotalea sandarakina</name>
    <dbReference type="NCBI Taxonomy" id="1004304"/>
    <lineage>
        <taxon>Bacteria</taxon>
        <taxon>Pseudomonadati</taxon>
        <taxon>Bacteroidota</taxon>
        <taxon>Chitinophagia</taxon>
        <taxon>Chitinophagales</taxon>
        <taxon>Chitinophagaceae</taxon>
        <taxon>Hydrotalea</taxon>
    </lineage>
</organism>
<dbReference type="Pfam" id="PF05235">
    <property type="entry name" value="CHAD"/>
    <property type="match status" value="1"/>
</dbReference>
<comment type="caution">
    <text evidence="2">The sequence shown here is derived from an EMBL/GenBank/DDBJ whole genome shotgun (WGS) entry which is preliminary data.</text>
</comment>
<reference evidence="2 3" key="1">
    <citation type="submission" date="2018-06" db="EMBL/GenBank/DDBJ databases">
        <title>Genomic Encyclopedia of Archaeal and Bacterial Type Strains, Phase II (KMG-II): from individual species to whole genera.</title>
        <authorList>
            <person name="Goeker M."/>
        </authorList>
    </citation>
    <scope>NUCLEOTIDE SEQUENCE [LARGE SCALE GENOMIC DNA]</scope>
    <source>
        <strain evidence="2 3">DSM 23241</strain>
    </source>
</reference>
<dbReference type="RefSeq" id="WP_111293374.1">
    <property type="nucleotide sequence ID" value="NZ_QKZV01000001.1"/>
</dbReference>
<gene>
    <name evidence="2" type="ORF">LX80_00426</name>
</gene>
<dbReference type="SMART" id="SM00880">
    <property type="entry name" value="CHAD"/>
    <property type="match status" value="1"/>
</dbReference>
<sequence>MASPFQKYYALRVKNLFNNLYEVELTSSHTALHDLRIELKKFRTIIHFLKTVYPKHRIKKAIKLIESIFDEAGTLREMQLLQQWLQQSKMPELETILGLEGSIIYAQHIFLQHIPKHKHTLQKVIDVCGPLVEETNALLPEQYMQKLKVELLEQLRKNIAIEEWHDYRKKIKRWMNAIRWVNSESDEMEEVNFAYFNHLQEAIGNWHDLIIIEDYFAAIQAQKNIDKDLQQHLSAAQLVLYSNLQQREKQVRHLLQQQMPVSTGK</sequence>
<accession>A0A2W7TS44</accession>
<dbReference type="AlphaFoldDB" id="A0A2W7TS44"/>
<dbReference type="Proteomes" id="UP000249720">
    <property type="component" value="Unassembled WGS sequence"/>
</dbReference>
<protein>
    <submittedName>
        <fullName evidence="2">CHAD domain-containing protein</fullName>
    </submittedName>
</protein>
<dbReference type="OrthoDB" id="773317at2"/>
<evidence type="ECO:0000259" key="1">
    <source>
        <dbReference type="SMART" id="SM00880"/>
    </source>
</evidence>